<dbReference type="InterPro" id="IPR034345">
    <property type="entry name" value="Gtt2-like_N"/>
</dbReference>
<evidence type="ECO:0000313" key="3">
    <source>
        <dbReference type="EMBL" id="MBJ7544511.1"/>
    </source>
</evidence>
<dbReference type="PANTHER" id="PTHR44051">
    <property type="entry name" value="GLUTATHIONE S-TRANSFERASE-RELATED"/>
    <property type="match status" value="1"/>
</dbReference>
<dbReference type="Pfam" id="PF13409">
    <property type="entry name" value="GST_N_2"/>
    <property type="match status" value="1"/>
</dbReference>
<evidence type="ECO:0000313" key="4">
    <source>
        <dbReference type="Proteomes" id="UP000623250"/>
    </source>
</evidence>
<dbReference type="PROSITE" id="PS50404">
    <property type="entry name" value="GST_NTER"/>
    <property type="match status" value="1"/>
</dbReference>
<dbReference type="RefSeq" id="WP_037232340.1">
    <property type="nucleotide sequence ID" value="NZ_JAEMUK010000079.1"/>
</dbReference>
<dbReference type="InterPro" id="IPR040079">
    <property type="entry name" value="Glutathione_S-Trfase"/>
</dbReference>
<organism evidence="3 4">
    <name type="scientific">Rhodomicrobium udaipurense</name>
    <dbReference type="NCBI Taxonomy" id="1202716"/>
    <lineage>
        <taxon>Bacteria</taxon>
        <taxon>Pseudomonadati</taxon>
        <taxon>Pseudomonadota</taxon>
        <taxon>Alphaproteobacteria</taxon>
        <taxon>Hyphomicrobiales</taxon>
        <taxon>Hyphomicrobiaceae</taxon>
        <taxon>Rhodomicrobium</taxon>
    </lineage>
</organism>
<evidence type="ECO:0000259" key="2">
    <source>
        <dbReference type="PROSITE" id="PS50405"/>
    </source>
</evidence>
<reference evidence="3 4" key="1">
    <citation type="submission" date="2020-12" db="EMBL/GenBank/DDBJ databases">
        <title>Revised draft genomes of Rhodomicrobium vannielii ATCC 17100 and Rhodomicrobium udaipurense JA643.</title>
        <authorList>
            <person name="Conners E.M."/>
            <person name="Davenport E.J."/>
            <person name="Bose A."/>
        </authorList>
    </citation>
    <scope>NUCLEOTIDE SEQUENCE [LARGE SCALE GENOMIC DNA]</scope>
    <source>
        <strain evidence="3 4">JA643</strain>
    </source>
</reference>
<keyword evidence="4" id="KW-1185">Reference proteome</keyword>
<feature type="domain" description="GST N-terminal" evidence="1">
    <location>
        <begin position="1"/>
        <end position="81"/>
    </location>
</feature>
<dbReference type="InterPro" id="IPR010987">
    <property type="entry name" value="Glutathione-S-Trfase_C-like"/>
</dbReference>
<dbReference type="AlphaFoldDB" id="A0A8I1KKR8"/>
<dbReference type="Proteomes" id="UP000623250">
    <property type="component" value="Unassembled WGS sequence"/>
</dbReference>
<dbReference type="CDD" id="cd03051">
    <property type="entry name" value="GST_N_GTT2_like"/>
    <property type="match status" value="1"/>
</dbReference>
<dbReference type="GO" id="GO:0016740">
    <property type="term" value="F:transferase activity"/>
    <property type="evidence" value="ECO:0007669"/>
    <property type="project" value="UniProtKB-KW"/>
</dbReference>
<dbReference type="Gene3D" id="3.40.30.10">
    <property type="entry name" value="Glutaredoxin"/>
    <property type="match status" value="1"/>
</dbReference>
<comment type="caution">
    <text evidence="3">The sequence shown here is derived from an EMBL/GenBank/DDBJ whole genome shotgun (WGS) entry which is preliminary data.</text>
</comment>
<dbReference type="SFLD" id="SFLDG00358">
    <property type="entry name" value="Main_(cytGST)"/>
    <property type="match status" value="1"/>
</dbReference>
<protein>
    <submittedName>
        <fullName evidence="3">Glutathione S-transferase</fullName>
    </submittedName>
</protein>
<accession>A0A8I1KKR8</accession>
<dbReference type="SFLD" id="SFLDS00019">
    <property type="entry name" value="Glutathione_Transferase_(cytos"/>
    <property type="match status" value="1"/>
</dbReference>
<sequence length="203" mass="22581">MKILDEKRAPNPRRVRVFLAEKAIAVPFENVDIMTGAHKTEAFAGLNPVQRVPVLVLDDGTAISESLAICRYFEALQPEPSLFGRTPLEIATVDMWNRIAELSFFLPVTHCFRHSHPAMSSLEVPQVAAWAEANKPRVSDIIRTLDLRLSEAPYLAGERFSVADITAMIATDFMKPARLAVPEGVPHFARWYAEVTARPSSKA</sequence>
<dbReference type="InterPro" id="IPR036249">
    <property type="entry name" value="Thioredoxin-like_sf"/>
</dbReference>
<dbReference type="Gene3D" id="1.20.1050.10">
    <property type="match status" value="1"/>
</dbReference>
<evidence type="ECO:0000259" key="1">
    <source>
        <dbReference type="PROSITE" id="PS50404"/>
    </source>
</evidence>
<dbReference type="SUPFAM" id="SSF47616">
    <property type="entry name" value="GST C-terminal domain-like"/>
    <property type="match status" value="1"/>
</dbReference>
<dbReference type="InterPro" id="IPR004045">
    <property type="entry name" value="Glutathione_S-Trfase_N"/>
</dbReference>
<keyword evidence="3" id="KW-0808">Transferase</keyword>
<dbReference type="PROSITE" id="PS50405">
    <property type="entry name" value="GST_CTER"/>
    <property type="match status" value="1"/>
</dbReference>
<dbReference type="Pfam" id="PF00043">
    <property type="entry name" value="GST_C"/>
    <property type="match status" value="1"/>
</dbReference>
<dbReference type="InterPro" id="IPR036282">
    <property type="entry name" value="Glutathione-S-Trfase_C_sf"/>
</dbReference>
<dbReference type="EMBL" id="JAEMUK010000079">
    <property type="protein sequence ID" value="MBJ7544511.1"/>
    <property type="molecule type" value="Genomic_DNA"/>
</dbReference>
<gene>
    <name evidence="3" type="ORF">JDN41_13225</name>
</gene>
<proteinExistence type="predicted"/>
<dbReference type="InterPro" id="IPR004046">
    <property type="entry name" value="GST_C"/>
</dbReference>
<dbReference type="SUPFAM" id="SSF52833">
    <property type="entry name" value="Thioredoxin-like"/>
    <property type="match status" value="1"/>
</dbReference>
<feature type="domain" description="GST C-terminal" evidence="2">
    <location>
        <begin position="86"/>
        <end position="203"/>
    </location>
</feature>
<dbReference type="PANTHER" id="PTHR44051:SF8">
    <property type="entry name" value="GLUTATHIONE S-TRANSFERASE GSTA"/>
    <property type="match status" value="1"/>
</dbReference>
<name>A0A8I1KKR8_9HYPH</name>